<reference evidence="2 3" key="1">
    <citation type="journal article" date="2020" name="Biotechnol. Biofuels">
        <title>New insights from the biogas microbiome by comprehensive genome-resolved metagenomics of nearly 1600 species originating from multiple anaerobic digesters.</title>
        <authorList>
            <person name="Campanaro S."/>
            <person name="Treu L."/>
            <person name="Rodriguez-R L.M."/>
            <person name="Kovalovszki A."/>
            <person name="Ziels R.M."/>
            <person name="Maus I."/>
            <person name="Zhu X."/>
            <person name="Kougias P.G."/>
            <person name="Basile A."/>
            <person name="Luo G."/>
            <person name="Schluter A."/>
            <person name="Konstantinidis K.T."/>
            <person name="Angelidaki I."/>
        </authorList>
    </citation>
    <scope>NUCLEOTIDE SEQUENCE [LARGE SCALE GENOMIC DNA]</scope>
    <source>
        <strain evidence="2">AS06rmzACSIP_235</strain>
    </source>
</reference>
<protein>
    <recommendedName>
        <fullName evidence="1">UDP-N-acetylenolpyruvoylglucosamine reductase C-terminal domain-containing protein</fullName>
    </recommendedName>
</protein>
<sequence length="45" mass="4725">TLALTNRGSASTSDLVALAREVRDGVRSRFGVTLVPEPVWVGASI</sequence>
<feature type="domain" description="UDP-N-acetylenolpyruvoylglucosamine reductase C-terminal" evidence="1">
    <location>
        <begin position="2"/>
        <end position="41"/>
    </location>
</feature>
<evidence type="ECO:0000313" key="3">
    <source>
        <dbReference type="Proteomes" id="UP000523614"/>
    </source>
</evidence>
<name>A0A847HDI0_9CORY</name>
<dbReference type="Pfam" id="PF02873">
    <property type="entry name" value="MurB_C"/>
    <property type="match status" value="1"/>
</dbReference>
<organism evidence="2 3">
    <name type="scientific">Corynebacterium marinum</name>
    <dbReference type="NCBI Taxonomy" id="349751"/>
    <lineage>
        <taxon>Bacteria</taxon>
        <taxon>Bacillati</taxon>
        <taxon>Actinomycetota</taxon>
        <taxon>Actinomycetes</taxon>
        <taxon>Mycobacteriales</taxon>
        <taxon>Corynebacteriaceae</taxon>
        <taxon>Corynebacterium</taxon>
    </lineage>
</organism>
<proteinExistence type="predicted"/>
<feature type="non-terminal residue" evidence="2">
    <location>
        <position position="1"/>
    </location>
</feature>
<dbReference type="GO" id="GO:0008762">
    <property type="term" value="F:UDP-N-acetylmuramate dehydrogenase activity"/>
    <property type="evidence" value="ECO:0007669"/>
    <property type="project" value="InterPro"/>
</dbReference>
<dbReference type="Proteomes" id="UP000523614">
    <property type="component" value="Unassembled WGS sequence"/>
</dbReference>
<evidence type="ECO:0000259" key="1">
    <source>
        <dbReference type="Pfam" id="PF02873"/>
    </source>
</evidence>
<comment type="caution">
    <text evidence="2">The sequence shown here is derived from an EMBL/GenBank/DDBJ whole genome shotgun (WGS) entry which is preliminary data.</text>
</comment>
<dbReference type="AlphaFoldDB" id="A0A847HDI0"/>
<dbReference type="Gene3D" id="3.90.78.10">
    <property type="entry name" value="UDP-N-acetylenolpyruvoylglucosamine reductase, C-terminal domain"/>
    <property type="match status" value="1"/>
</dbReference>
<evidence type="ECO:0000313" key="2">
    <source>
        <dbReference type="EMBL" id="NLF92022.1"/>
    </source>
</evidence>
<dbReference type="SUPFAM" id="SSF56194">
    <property type="entry name" value="Uridine diphospho-N-Acetylenolpyruvylglucosamine reductase, MurB, C-terminal domain"/>
    <property type="match status" value="1"/>
</dbReference>
<dbReference type="InterPro" id="IPR036635">
    <property type="entry name" value="MurB_C_sf"/>
</dbReference>
<accession>A0A847HDI0</accession>
<dbReference type="EMBL" id="JAAYYP010000432">
    <property type="protein sequence ID" value="NLF92022.1"/>
    <property type="molecule type" value="Genomic_DNA"/>
</dbReference>
<dbReference type="InterPro" id="IPR011601">
    <property type="entry name" value="MurB_C"/>
</dbReference>
<gene>
    <name evidence="2" type="ORF">GX570_11890</name>
</gene>